<evidence type="ECO:0000313" key="2">
    <source>
        <dbReference type="Proteomes" id="UP000636661"/>
    </source>
</evidence>
<dbReference type="EMBL" id="BMTP01000007">
    <property type="protein sequence ID" value="GGU41693.1"/>
    <property type="molecule type" value="Genomic_DNA"/>
</dbReference>
<dbReference type="Proteomes" id="UP000636661">
    <property type="component" value="Unassembled WGS sequence"/>
</dbReference>
<reference evidence="1" key="1">
    <citation type="journal article" date="2014" name="Int. J. Syst. Evol. Microbiol.">
        <title>Complete genome sequence of Corynebacterium casei LMG S-19264T (=DSM 44701T), isolated from a smear-ripened cheese.</title>
        <authorList>
            <consortium name="US DOE Joint Genome Institute (JGI-PGF)"/>
            <person name="Walter F."/>
            <person name="Albersmeier A."/>
            <person name="Kalinowski J."/>
            <person name="Ruckert C."/>
        </authorList>
    </citation>
    <scope>NUCLEOTIDE SEQUENCE</scope>
    <source>
        <strain evidence="1">JCM 4391</strain>
    </source>
</reference>
<organism evidence="1 2">
    <name type="scientific">Streptomyces lavendofoliae</name>
    <dbReference type="NCBI Taxonomy" id="67314"/>
    <lineage>
        <taxon>Bacteria</taxon>
        <taxon>Bacillati</taxon>
        <taxon>Actinomycetota</taxon>
        <taxon>Actinomycetes</taxon>
        <taxon>Kitasatosporales</taxon>
        <taxon>Streptomycetaceae</taxon>
        <taxon>Streptomyces</taxon>
    </lineage>
</organism>
<protein>
    <submittedName>
        <fullName evidence="1">Uncharacterized protein</fullName>
    </submittedName>
</protein>
<comment type="caution">
    <text evidence="1">The sequence shown here is derived from an EMBL/GenBank/DDBJ whole genome shotgun (WGS) entry which is preliminary data.</text>
</comment>
<sequence length="123" mass="13500">MRRSAIAIAAGVSAAALAVTGFLVTRDSEEEAFRNSARHAEFCETAAPLDLQRSEELTPHKRQHIIEDLGRSAPDGVAPTFDRLTSWYDHPEPEDEKAARASSHEVGQFIERVCDINIGGIRS</sequence>
<dbReference type="AlphaFoldDB" id="A0A918HYX5"/>
<accession>A0A918HYX5</accession>
<reference evidence="1" key="2">
    <citation type="submission" date="2020-09" db="EMBL/GenBank/DDBJ databases">
        <authorList>
            <person name="Sun Q."/>
            <person name="Ohkuma M."/>
        </authorList>
    </citation>
    <scope>NUCLEOTIDE SEQUENCE</scope>
    <source>
        <strain evidence="1">JCM 4391</strain>
    </source>
</reference>
<evidence type="ECO:0000313" key="1">
    <source>
        <dbReference type="EMBL" id="GGU41693.1"/>
    </source>
</evidence>
<name>A0A918HYX5_9ACTN</name>
<dbReference type="RefSeq" id="WP_189551493.1">
    <property type="nucleotide sequence ID" value="NZ_BMTP01000007.1"/>
</dbReference>
<keyword evidence="2" id="KW-1185">Reference proteome</keyword>
<proteinExistence type="predicted"/>
<gene>
    <name evidence="1" type="ORF">GCM10010274_31920</name>
</gene>